<name>A0A8J2WTP2_ZYGB2</name>
<sequence length="138" mass="16735">MSDFPINSSFYIFFTPDCFPSTRQFFRNKNNSSSQRERLTIFIRFTSSLRLSQCEYRKFLNQVFHSVEQMLTYLVYSKVSQSYLLFYRFYCRPSRNLVMSLNMLFQDNYRTRMKLATSLHFSKKQSSINLGLWSLYDF</sequence>
<reference evidence="2" key="1">
    <citation type="journal article" date="2013" name="Genome Announc.">
        <title>Genome sequence of the food spoilage yeast Zygosaccharomyces bailii CLIB 213(T).</title>
        <authorList>
            <person name="Galeote V."/>
            <person name="Bigey F."/>
            <person name="Devillers H."/>
            <person name="Neuveglise C."/>
            <person name="Dequin S."/>
        </authorList>
    </citation>
    <scope>NUCLEOTIDE SEQUENCE [LARGE SCALE GENOMIC DNA]</scope>
    <source>
        <strain evidence="2">CLIB 213 / ATCC 58445 / CBS 680 / CCRC 21525 / NBRC 1098 / NCYC 1416 / NRRL Y-2227</strain>
    </source>
</reference>
<dbReference type="AlphaFoldDB" id="A0A8J2WTP2"/>
<evidence type="ECO:0000313" key="1">
    <source>
        <dbReference type="EMBL" id="CDF87163.1"/>
    </source>
</evidence>
<evidence type="ECO:0000313" key="2">
    <source>
        <dbReference type="Proteomes" id="UP000019375"/>
    </source>
</evidence>
<keyword evidence="2" id="KW-1185">Reference proteome</keyword>
<accession>A0A8J2WTP2</accession>
<organism evidence="1 2">
    <name type="scientific">Zygosaccharomyces bailii (strain CLIB 213 / ATCC 58445 / CBS 680 / BCRC 21525 / NBRC 1098 / NCYC 1416 / NRRL Y-2227)</name>
    <dbReference type="NCBI Taxonomy" id="1333698"/>
    <lineage>
        <taxon>Eukaryota</taxon>
        <taxon>Fungi</taxon>
        <taxon>Dikarya</taxon>
        <taxon>Ascomycota</taxon>
        <taxon>Saccharomycotina</taxon>
        <taxon>Saccharomycetes</taxon>
        <taxon>Saccharomycetales</taxon>
        <taxon>Saccharomycetaceae</taxon>
        <taxon>Zygosaccharomyces</taxon>
    </lineage>
</organism>
<dbReference type="EMBL" id="HG316454">
    <property type="protein sequence ID" value="CDF87163.1"/>
    <property type="molecule type" value="Genomic_DNA"/>
</dbReference>
<gene>
    <name evidence="1" type="ORF">BN860_00166g</name>
</gene>
<proteinExistence type="predicted"/>
<protein>
    <submittedName>
        <fullName evidence="1">BN860_00166g1_1</fullName>
    </submittedName>
</protein>
<dbReference type="Proteomes" id="UP000019375">
    <property type="component" value="Unassembled WGS sequence"/>
</dbReference>